<sequence>MRLVSYWRESRETPYLAIILTQAKIKVASATPESRGKPSLYLSLDDTKTHTSAHSPPSTTTFTVASPRHRTIIRLACQRRPLTAETSPSFSAAQRFVRFVLAHALTRTSKDRHLVTIDHSHRGRHRCPPRSLATRAYATFTLLPLMRNSNCFCANYRATAIGMNLEMKAETDLGSFVCENVDEIMVKTGPRNIGGMGNVFEVEVEVRT</sequence>
<dbReference type="AlphaFoldDB" id="A0A4D6L2K2"/>
<organism evidence="1 2">
    <name type="scientific">Vigna unguiculata</name>
    <name type="common">Cowpea</name>
    <dbReference type="NCBI Taxonomy" id="3917"/>
    <lineage>
        <taxon>Eukaryota</taxon>
        <taxon>Viridiplantae</taxon>
        <taxon>Streptophyta</taxon>
        <taxon>Embryophyta</taxon>
        <taxon>Tracheophyta</taxon>
        <taxon>Spermatophyta</taxon>
        <taxon>Magnoliopsida</taxon>
        <taxon>eudicotyledons</taxon>
        <taxon>Gunneridae</taxon>
        <taxon>Pentapetalae</taxon>
        <taxon>rosids</taxon>
        <taxon>fabids</taxon>
        <taxon>Fabales</taxon>
        <taxon>Fabaceae</taxon>
        <taxon>Papilionoideae</taxon>
        <taxon>50 kb inversion clade</taxon>
        <taxon>NPAAA clade</taxon>
        <taxon>indigoferoid/millettioid clade</taxon>
        <taxon>Phaseoleae</taxon>
        <taxon>Vigna</taxon>
    </lineage>
</organism>
<gene>
    <name evidence="1" type="ORF">DEO72_LG2g3040</name>
</gene>
<dbReference type="Proteomes" id="UP000501690">
    <property type="component" value="Linkage Group LG2"/>
</dbReference>
<protein>
    <submittedName>
        <fullName evidence="1">Uncharacterized protein</fullName>
    </submittedName>
</protein>
<name>A0A4D6L2K2_VIGUN</name>
<proteinExistence type="predicted"/>
<reference evidence="1 2" key="1">
    <citation type="submission" date="2019-04" db="EMBL/GenBank/DDBJ databases">
        <title>An improved genome assembly and genetic linkage map for asparagus bean, Vigna unguiculata ssp. sesquipedialis.</title>
        <authorList>
            <person name="Xia Q."/>
            <person name="Zhang R."/>
            <person name="Dong Y."/>
        </authorList>
    </citation>
    <scope>NUCLEOTIDE SEQUENCE [LARGE SCALE GENOMIC DNA]</scope>
    <source>
        <tissue evidence="1">Leaf</tissue>
    </source>
</reference>
<dbReference type="EMBL" id="CP039346">
    <property type="protein sequence ID" value="QCD82700.1"/>
    <property type="molecule type" value="Genomic_DNA"/>
</dbReference>
<evidence type="ECO:0000313" key="1">
    <source>
        <dbReference type="EMBL" id="QCD82700.1"/>
    </source>
</evidence>
<keyword evidence="2" id="KW-1185">Reference proteome</keyword>
<accession>A0A4D6L2K2</accession>
<evidence type="ECO:0000313" key="2">
    <source>
        <dbReference type="Proteomes" id="UP000501690"/>
    </source>
</evidence>